<dbReference type="Gene3D" id="3.40.50.1820">
    <property type="entry name" value="alpha/beta hydrolase"/>
    <property type="match status" value="1"/>
</dbReference>
<dbReference type="PANTHER" id="PTHR48098">
    <property type="entry name" value="ENTEROCHELIN ESTERASE-RELATED"/>
    <property type="match status" value="1"/>
</dbReference>
<evidence type="ECO:0000256" key="6">
    <source>
        <dbReference type="ARBA" id="ARBA00023315"/>
    </source>
</evidence>
<proteinExistence type="inferred from homology"/>
<evidence type="ECO:0000256" key="2">
    <source>
        <dbReference type="ARBA" id="ARBA00005874"/>
    </source>
</evidence>
<keyword evidence="5" id="KW-0808">Transferase</keyword>
<dbReference type="EC" id="2.3.1.20" evidence="4"/>
<name>A0ABT6BN94_9ACTN</name>
<comment type="similarity">
    <text evidence="2">Belongs to the mycobacterial A85 antigen family.</text>
</comment>
<evidence type="ECO:0000256" key="9">
    <source>
        <dbReference type="SAM" id="SignalP"/>
    </source>
</evidence>
<evidence type="ECO:0000313" key="10">
    <source>
        <dbReference type="EMBL" id="MDF6099508.1"/>
    </source>
</evidence>
<evidence type="ECO:0000256" key="7">
    <source>
        <dbReference type="ARBA" id="ARBA00032572"/>
    </source>
</evidence>
<dbReference type="InterPro" id="IPR029058">
    <property type="entry name" value="AB_hydrolase_fold"/>
</dbReference>
<dbReference type="EC" id="2.3.1.122" evidence="3"/>
<accession>A0ABT6BN94</accession>
<dbReference type="InterPro" id="IPR050583">
    <property type="entry name" value="Mycobacterial_A85_antigen"/>
</dbReference>
<keyword evidence="11" id="KW-1185">Reference proteome</keyword>
<dbReference type="SUPFAM" id="SSF53474">
    <property type="entry name" value="alpha/beta-Hydrolases"/>
    <property type="match status" value="1"/>
</dbReference>
<comment type="catalytic activity">
    <reaction evidence="1">
        <text>2 alpha,alpha'-trehalose 6-mycolate = alpha,alpha'-trehalose 6,6'-bismycolate + alpha,alpha-trehalose</text>
        <dbReference type="Rhea" id="RHEA:23472"/>
        <dbReference type="ChEBI" id="CHEBI:16551"/>
        <dbReference type="ChEBI" id="CHEBI:18195"/>
        <dbReference type="ChEBI" id="CHEBI:18234"/>
        <dbReference type="EC" id="2.3.1.122"/>
    </reaction>
</comment>
<protein>
    <recommendedName>
        <fullName evidence="7">Acyl-CoA:diacylglycerol acyltransferase</fullName>
        <ecNumber evidence="3">2.3.1.122</ecNumber>
        <ecNumber evidence="4">2.3.1.20</ecNumber>
    </recommendedName>
</protein>
<dbReference type="PROSITE" id="PS51318">
    <property type="entry name" value="TAT"/>
    <property type="match status" value="1"/>
</dbReference>
<dbReference type="Proteomes" id="UP001152308">
    <property type="component" value="Unassembled WGS sequence"/>
</dbReference>
<evidence type="ECO:0000313" key="11">
    <source>
        <dbReference type="Proteomes" id="UP001152308"/>
    </source>
</evidence>
<dbReference type="InterPro" id="IPR006311">
    <property type="entry name" value="TAT_signal"/>
</dbReference>
<keyword evidence="9" id="KW-0732">Signal</keyword>
<organism evidence="10 11">
    <name type="scientific">Gordonia hongkongensis</name>
    <dbReference type="NCBI Taxonomy" id="1701090"/>
    <lineage>
        <taxon>Bacteria</taxon>
        <taxon>Bacillati</taxon>
        <taxon>Actinomycetota</taxon>
        <taxon>Actinomycetes</taxon>
        <taxon>Mycobacteriales</taxon>
        <taxon>Gordoniaceae</taxon>
        <taxon>Gordonia</taxon>
    </lineage>
</organism>
<dbReference type="InterPro" id="IPR000801">
    <property type="entry name" value="Esterase-like"/>
</dbReference>
<evidence type="ECO:0000256" key="4">
    <source>
        <dbReference type="ARBA" id="ARBA00013244"/>
    </source>
</evidence>
<comment type="caution">
    <text evidence="10">The sequence shown here is derived from an EMBL/GenBank/DDBJ whole genome shotgun (WGS) entry which is preliminary data.</text>
</comment>
<dbReference type="PANTHER" id="PTHR48098:SF1">
    <property type="entry name" value="DIACYLGLYCEROL ACYLTRANSFERASE_MYCOLYLTRANSFERASE AG85A"/>
    <property type="match status" value="1"/>
</dbReference>
<sequence length="329" mass="35050">MSRARRRLIRVFAAALVAGPIVSGTQGIVSAAPVSASASVISSVAVGPQRHDLVIRSAAMGRDVPVSVLHPAHSRSRGTLYLLDGGGRKTAISDWIREAHADRYFRDKDVNAVLPGGQGAFYTNWQHDDATFGRPQWETFLTVELPSLIDGRFHGNGRNAVAGLSMGGQAAFTLATRRPGLYTGVGSISGCPFTTGPVHEGQIRAAIIRDGGDPTNMWGPWNAPGWADHDPGRHLPALVGKRVFIASGTGAPGPLDQRTRLDPGRHRGEKFATGAVPGNSVNACSNEFARRMRSEGLQPVVHLRAIGTHAWPYWAEDLPVMFAALAPGL</sequence>
<dbReference type="Pfam" id="PF00756">
    <property type="entry name" value="Esterase"/>
    <property type="match status" value="1"/>
</dbReference>
<comment type="catalytic activity">
    <reaction evidence="8">
        <text>an acyl-CoA + a 1,2-diacyl-sn-glycerol = a triacyl-sn-glycerol + CoA</text>
        <dbReference type="Rhea" id="RHEA:10868"/>
        <dbReference type="ChEBI" id="CHEBI:17815"/>
        <dbReference type="ChEBI" id="CHEBI:57287"/>
        <dbReference type="ChEBI" id="CHEBI:58342"/>
        <dbReference type="ChEBI" id="CHEBI:64615"/>
        <dbReference type="EC" id="2.3.1.20"/>
    </reaction>
</comment>
<dbReference type="EMBL" id="JAKJLQ010000001">
    <property type="protein sequence ID" value="MDF6099508.1"/>
    <property type="molecule type" value="Genomic_DNA"/>
</dbReference>
<evidence type="ECO:0000256" key="5">
    <source>
        <dbReference type="ARBA" id="ARBA00022679"/>
    </source>
</evidence>
<feature type="chain" id="PRO_5046469823" description="Acyl-CoA:diacylglycerol acyltransferase" evidence="9">
    <location>
        <begin position="32"/>
        <end position="329"/>
    </location>
</feature>
<gene>
    <name evidence="10" type="ORF">L2299_00390</name>
</gene>
<keyword evidence="6" id="KW-0012">Acyltransferase</keyword>
<evidence type="ECO:0000256" key="8">
    <source>
        <dbReference type="ARBA" id="ARBA00048109"/>
    </source>
</evidence>
<dbReference type="RefSeq" id="WP_277242406.1">
    <property type="nucleotide sequence ID" value="NZ_JAKJLQ010000001.1"/>
</dbReference>
<feature type="signal peptide" evidence="9">
    <location>
        <begin position="1"/>
        <end position="31"/>
    </location>
</feature>
<evidence type="ECO:0000256" key="1">
    <source>
        <dbReference type="ARBA" id="ARBA00000697"/>
    </source>
</evidence>
<reference evidence="10" key="2">
    <citation type="submission" date="2022-01" db="EMBL/GenBank/DDBJ databases">
        <authorList>
            <person name="Sanchez-Suarez J."/>
            <person name="Villamil L."/>
            <person name="Diaz L.E."/>
        </authorList>
    </citation>
    <scope>NUCLEOTIDE SEQUENCE</scope>
    <source>
        <strain evidence="10">EUFUS-Z928</strain>
    </source>
</reference>
<evidence type="ECO:0000256" key="3">
    <source>
        <dbReference type="ARBA" id="ARBA00012820"/>
    </source>
</evidence>
<reference evidence="10" key="1">
    <citation type="journal article" date="2022" name="Data Brief">
        <title>Draft genome sequence data of Gordonia hongkongensis strain EUFUS-Z928 isolated from the octocoral Eunicea fusca.</title>
        <authorList>
            <person name="Sanchez-Suarez J."/>
            <person name="Diaz L."/>
            <person name="Melo-Bolivar J."/>
            <person name="Villamil L."/>
        </authorList>
    </citation>
    <scope>NUCLEOTIDE SEQUENCE</scope>
    <source>
        <strain evidence="10">EUFUS-Z928</strain>
    </source>
</reference>